<dbReference type="CDD" id="cd03257">
    <property type="entry name" value="ABC_NikE_OppD_transporters"/>
    <property type="match status" value="1"/>
</dbReference>
<dbReference type="PANTHER" id="PTHR43297">
    <property type="entry name" value="OLIGOPEPTIDE TRANSPORT ATP-BINDING PROTEIN APPD"/>
    <property type="match status" value="1"/>
</dbReference>
<dbReference type="GO" id="GO:0016887">
    <property type="term" value="F:ATP hydrolysis activity"/>
    <property type="evidence" value="ECO:0007669"/>
    <property type="project" value="InterPro"/>
</dbReference>
<dbReference type="InterPro" id="IPR027417">
    <property type="entry name" value="P-loop_NTPase"/>
</dbReference>
<evidence type="ECO:0000259" key="8">
    <source>
        <dbReference type="PROSITE" id="PS50893"/>
    </source>
</evidence>
<evidence type="ECO:0000256" key="6">
    <source>
        <dbReference type="ARBA" id="ARBA00022840"/>
    </source>
</evidence>
<evidence type="ECO:0000256" key="2">
    <source>
        <dbReference type="ARBA" id="ARBA00005417"/>
    </source>
</evidence>
<name>A0A222EBD1_9RHOB</name>
<dbReference type="OrthoDB" id="9782308at2"/>
<gene>
    <name evidence="9" type="ORF">ANTHELSMS3_04901</name>
</gene>
<dbReference type="PANTHER" id="PTHR43297:SF2">
    <property type="entry name" value="DIPEPTIDE TRANSPORT ATP-BINDING PROTEIN DPPD"/>
    <property type="match status" value="1"/>
</dbReference>
<geneLocation type="plasmid" evidence="10">
    <name>psms3-1</name>
</geneLocation>
<keyword evidence="10" id="KW-1185">Reference proteome</keyword>
<evidence type="ECO:0000256" key="7">
    <source>
        <dbReference type="ARBA" id="ARBA00023136"/>
    </source>
</evidence>
<comment type="similarity">
    <text evidence="2">Belongs to the ABC transporter superfamily.</text>
</comment>
<keyword evidence="3" id="KW-0813">Transport</keyword>
<dbReference type="SMART" id="SM00382">
    <property type="entry name" value="AAA"/>
    <property type="match status" value="1"/>
</dbReference>
<keyword evidence="5" id="KW-0547">Nucleotide-binding</keyword>
<dbReference type="Gene3D" id="3.40.50.300">
    <property type="entry name" value="P-loop containing nucleotide triphosphate hydrolases"/>
    <property type="match status" value="1"/>
</dbReference>
<comment type="subcellular location">
    <subcellularLocation>
        <location evidence="1">Cell inner membrane</location>
        <topology evidence="1">Peripheral membrane protein</topology>
    </subcellularLocation>
</comment>
<dbReference type="RefSeq" id="WP_094037399.1">
    <property type="nucleotide sequence ID" value="NZ_CP022541.1"/>
</dbReference>
<dbReference type="GO" id="GO:0005524">
    <property type="term" value="F:ATP binding"/>
    <property type="evidence" value="ECO:0007669"/>
    <property type="project" value="UniProtKB-KW"/>
</dbReference>
<dbReference type="InterPro" id="IPR017871">
    <property type="entry name" value="ABC_transporter-like_CS"/>
</dbReference>
<dbReference type="KEGG" id="aht:ANTHELSMS3_04901"/>
<dbReference type="GO" id="GO:0005886">
    <property type="term" value="C:plasma membrane"/>
    <property type="evidence" value="ECO:0007669"/>
    <property type="project" value="UniProtKB-SubCell"/>
</dbReference>
<dbReference type="InterPro" id="IPR050388">
    <property type="entry name" value="ABC_Ni/Peptide_Import"/>
</dbReference>
<proteinExistence type="inferred from homology"/>
<feature type="domain" description="ABC transporter" evidence="8">
    <location>
        <begin position="5"/>
        <end position="255"/>
    </location>
</feature>
<dbReference type="AlphaFoldDB" id="A0A222EBD1"/>
<sequence length="325" mass="35121">MTPVLELRDLRTSFVTPKETIHALQDLSLSVARGEILGLVGESGSGKSLTGFSINRLISPPGQVTAGEVRLHGENILPLKEKQMRRLRGQKIAMIFQDPMMTLNPVLRIGTQIRDALLAHQRLDRAQVRERAVAALDEVGIPSPEDRLNTYPHQLSGGMRQRVAIAIALLHQPDLIIADEPTTALDVTIQGQILALVQQLCRDRGTALIWISHDLAVVAGLADRIAVMYAGRIVEQGPVNDVLDSPAHPYTRGLIASVPVPGQRGGRLQQIPGRMPALTDLPPGCAFAPRCDRATAACRSMPALAPVNNSRAVRCVHPITGGQET</sequence>
<dbReference type="InterPro" id="IPR013563">
    <property type="entry name" value="Oligopep_ABC_C"/>
</dbReference>
<evidence type="ECO:0000313" key="9">
    <source>
        <dbReference type="EMBL" id="ASP23291.1"/>
    </source>
</evidence>
<dbReference type="InterPro" id="IPR003593">
    <property type="entry name" value="AAA+_ATPase"/>
</dbReference>
<evidence type="ECO:0000256" key="1">
    <source>
        <dbReference type="ARBA" id="ARBA00004417"/>
    </source>
</evidence>
<evidence type="ECO:0000256" key="5">
    <source>
        <dbReference type="ARBA" id="ARBA00022741"/>
    </source>
</evidence>
<dbReference type="GO" id="GO:0055085">
    <property type="term" value="P:transmembrane transport"/>
    <property type="evidence" value="ECO:0007669"/>
    <property type="project" value="UniProtKB-ARBA"/>
</dbReference>
<dbReference type="SUPFAM" id="SSF52540">
    <property type="entry name" value="P-loop containing nucleoside triphosphate hydrolases"/>
    <property type="match status" value="1"/>
</dbReference>
<dbReference type="PROSITE" id="PS00211">
    <property type="entry name" value="ABC_TRANSPORTER_1"/>
    <property type="match status" value="1"/>
</dbReference>
<reference evidence="9 10" key="1">
    <citation type="submission" date="2017-07" db="EMBL/GenBank/DDBJ databases">
        <title>Genome Sequence of Antarctobacter heliothermus Strain SMS3 Isolated from a culture of the Diatom Skeletonema marinoi.</title>
        <authorList>
            <person name="Topel M."/>
            <person name="Pinder M.I.M."/>
            <person name="Johansson O.N."/>
            <person name="Kourtchenko O."/>
            <person name="Godhe A."/>
            <person name="Clarke A.K."/>
        </authorList>
    </citation>
    <scope>NUCLEOTIDE SEQUENCE [LARGE SCALE GENOMIC DNA]</scope>
    <source>
        <strain evidence="9 10">SMS3</strain>
        <plasmid evidence="10">Plasmid psms3-1</plasmid>
    </source>
</reference>
<evidence type="ECO:0000256" key="3">
    <source>
        <dbReference type="ARBA" id="ARBA00022448"/>
    </source>
</evidence>
<dbReference type="PROSITE" id="PS50893">
    <property type="entry name" value="ABC_TRANSPORTER_2"/>
    <property type="match status" value="1"/>
</dbReference>
<evidence type="ECO:0000313" key="10">
    <source>
        <dbReference type="Proteomes" id="UP000203589"/>
    </source>
</evidence>
<dbReference type="Pfam" id="PF00005">
    <property type="entry name" value="ABC_tran"/>
    <property type="match status" value="1"/>
</dbReference>
<dbReference type="EMBL" id="CP022541">
    <property type="protein sequence ID" value="ASP23291.1"/>
    <property type="molecule type" value="Genomic_DNA"/>
</dbReference>
<accession>A0A222EBD1</accession>
<keyword evidence="6 9" id="KW-0067">ATP-binding</keyword>
<protein>
    <submittedName>
        <fullName evidence="9">Peptide ABC transporter ATP-binding protein</fullName>
    </submittedName>
</protein>
<dbReference type="FunFam" id="3.40.50.300:FF:000016">
    <property type="entry name" value="Oligopeptide ABC transporter ATP-binding component"/>
    <property type="match status" value="1"/>
</dbReference>
<dbReference type="InterPro" id="IPR003439">
    <property type="entry name" value="ABC_transporter-like_ATP-bd"/>
</dbReference>
<dbReference type="Pfam" id="PF08352">
    <property type="entry name" value="oligo_HPY"/>
    <property type="match status" value="1"/>
</dbReference>
<keyword evidence="4" id="KW-1003">Cell membrane</keyword>
<dbReference type="NCBIfam" id="TIGR01727">
    <property type="entry name" value="oligo_HPY"/>
    <property type="match status" value="1"/>
</dbReference>
<keyword evidence="9" id="KW-0614">Plasmid</keyword>
<dbReference type="GO" id="GO:0015833">
    <property type="term" value="P:peptide transport"/>
    <property type="evidence" value="ECO:0007669"/>
    <property type="project" value="InterPro"/>
</dbReference>
<keyword evidence="7" id="KW-0472">Membrane</keyword>
<organism evidence="9 10">
    <name type="scientific">Antarctobacter heliothermus</name>
    <dbReference type="NCBI Taxonomy" id="74033"/>
    <lineage>
        <taxon>Bacteria</taxon>
        <taxon>Pseudomonadati</taxon>
        <taxon>Pseudomonadota</taxon>
        <taxon>Alphaproteobacteria</taxon>
        <taxon>Rhodobacterales</taxon>
        <taxon>Roseobacteraceae</taxon>
        <taxon>Antarctobacter</taxon>
    </lineage>
</organism>
<dbReference type="Proteomes" id="UP000203589">
    <property type="component" value="Plasmid pSMS3-1"/>
</dbReference>
<evidence type="ECO:0000256" key="4">
    <source>
        <dbReference type="ARBA" id="ARBA00022475"/>
    </source>
</evidence>